<dbReference type="AlphaFoldDB" id="A0A0E9Y1A0"/>
<organism evidence="1">
    <name type="scientific">Anguilla anguilla</name>
    <name type="common">European freshwater eel</name>
    <name type="synonym">Muraena anguilla</name>
    <dbReference type="NCBI Taxonomy" id="7936"/>
    <lineage>
        <taxon>Eukaryota</taxon>
        <taxon>Metazoa</taxon>
        <taxon>Chordata</taxon>
        <taxon>Craniata</taxon>
        <taxon>Vertebrata</taxon>
        <taxon>Euteleostomi</taxon>
        <taxon>Actinopterygii</taxon>
        <taxon>Neopterygii</taxon>
        <taxon>Teleostei</taxon>
        <taxon>Anguilliformes</taxon>
        <taxon>Anguillidae</taxon>
        <taxon>Anguilla</taxon>
    </lineage>
</organism>
<protein>
    <submittedName>
        <fullName evidence="1">Uncharacterized protein</fullName>
    </submittedName>
</protein>
<reference evidence="1" key="2">
    <citation type="journal article" date="2015" name="Fish Shellfish Immunol.">
        <title>Early steps in the European eel (Anguilla anguilla)-Vibrio vulnificus interaction in the gills: Role of the RtxA13 toxin.</title>
        <authorList>
            <person name="Callol A."/>
            <person name="Pajuelo D."/>
            <person name="Ebbesson L."/>
            <person name="Teles M."/>
            <person name="MacKenzie S."/>
            <person name="Amaro C."/>
        </authorList>
    </citation>
    <scope>NUCLEOTIDE SEQUENCE</scope>
</reference>
<proteinExistence type="predicted"/>
<accession>A0A0E9Y1A0</accession>
<name>A0A0E9Y1A0_ANGAN</name>
<dbReference type="EMBL" id="GBXM01000106">
    <property type="protein sequence ID" value="JAI08472.1"/>
    <property type="molecule type" value="Transcribed_RNA"/>
</dbReference>
<reference evidence="1" key="1">
    <citation type="submission" date="2014-11" db="EMBL/GenBank/DDBJ databases">
        <authorList>
            <person name="Amaro Gonzalez C."/>
        </authorList>
    </citation>
    <scope>NUCLEOTIDE SEQUENCE</scope>
</reference>
<sequence length="34" mass="4283">MEFNTEKMKRHLDFNYLKQVCTNIQYRTNLFDQL</sequence>
<evidence type="ECO:0000313" key="1">
    <source>
        <dbReference type="EMBL" id="JAI08472.1"/>
    </source>
</evidence>